<comment type="caution">
    <text evidence="2">The sequence shown here is derived from an EMBL/GenBank/DDBJ whole genome shotgun (WGS) entry which is preliminary data.</text>
</comment>
<evidence type="ECO:0000259" key="1">
    <source>
        <dbReference type="Pfam" id="PF07848"/>
    </source>
</evidence>
<protein>
    <submittedName>
        <fullName evidence="2">PaaX family transcriptional regulator</fullName>
    </submittedName>
</protein>
<sequence length="36" mass="3913">MNARSALFDLYGDHLRERGGRAPISALVRLMAALGI</sequence>
<accession>A0ABW3CHU5</accession>
<proteinExistence type="predicted"/>
<organism evidence="2 3">
    <name type="scientific">Actinomadura adrarensis</name>
    <dbReference type="NCBI Taxonomy" id="1819600"/>
    <lineage>
        <taxon>Bacteria</taxon>
        <taxon>Bacillati</taxon>
        <taxon>Actinomycetota</taxon>
        <taxon>Actinomycetes</taxon>
        <taxon>Streptosporangiales</taxon>
        <taxon>Thermomonosporaceae</taxon>
        <taxon>Actinomadura</taxon>
    </lineage>
</organism>
<dbReference type="Proteomes" id="UP001597083">
    <property type="component" value="Unassembled WGS sequence"/>
</dbReference>
<name>A0ABW3CHU5_9ACTN</name>
<dbReference type="EMBL" id="JBHTIR010001906">
    <property type="protein sequence ID" value="MFD0853126.1"/>
    <property type="molecule type" value="Genomic_DNA"/>
</dbReference>
<dbReference type="Gene3D" id="1.10.10.10">
    <property type="entry name" value="Winged helix-like DNA-binding domain superfamily/Winged helix DNA-binding domain"/>
    <property type="match status" value="1"/>
</dbReference>
<dbReference type="InterPro" id="IPR036388">
    <property type="entry name" value="WH-like_DNA-bd_sf"/>
</dbReference>
<feature type="domain" description="Transcriptional repressor PaaX-like N-terminal" evidence="1">
    <location>
        <begin position="3"/>
        <end position="36"/>
    </location>
</feature>
<reference evidence="3" key="1">
    <citation type="journal article" date="2019" name="Int. J. Syst. Evol. Microbiol.">
        <title>The Global Catalogue of Microorganisms (GCM) 10K type strain sequencing project: providing services to taxonomists for standard genome sequencing and annotation.</title>
        <authorList>
            <consortium name="The Broad Institute Genomics Platform"/>
            <consortium name="The Broad Institute Genome Sequencing Center for Infectious Disease"/>
            <person name="Wu L."/>
            <person name="Ma J."/>
        </authorList>
    </citation>
    <scope>NUCLEOTIDE SEQUENCE [LARGE SCALE GENOMIC DNA]</scope>
    <source>
        <strain evidence="3">JCM 31696</strain>
    </source>
</reference>
<feature type="non-terminal residue" evidence="2">
    <location>
        <position position="36"/>
    </location>
</feature>
<keyword evidence="3" id="KW-1185">Reference proteome</keyword>
<gene>
    <name evidence="2" type="ORF">ACFQ07_12875</name>
</gene>
<evidence type="ECO:0000313" key="3">
    <source>
        <dbReference type="Proteomes" id="UP001597083"/>
    </source>
</evidence>
<evidence type="ECO:0000313" key="2">
    <source>
        <dbReference type="EMBL" id="MFD0853126.1"/>
    </source>
</evidence>
<dbReference type="InterPro" id="IPR012906">
    <property type="entry name" value="PaaX-like_N"/>
</dbReference>
<dbReference type="Pfam" id="PF07848">
    <property type="entry name" value="PaaX"/>
    <property type="match status" value="1"/>
</dbReference>